<sequence>SMSGLAGGQPGRGGAVPFPGRDLGGGWRERRGGGASRVDGDGGGALPPRGDPRASVGDPLLEGRLGGLAGGRPVAGGRRRG</sequence>
<feature type="non-terminal residue" evidence="2">
    <location>
        <position position="1"/>
    </location>
</feature>
<reference evidence="2" key="1">
    <citation type="submission" date="2014-05" db="EMBL/GenBank/DDBJ databases">
        <title>The transcriptome of the halophilic microalga Tetraselmis sp. GSL018 isolated from the Great Salt Lake, Utah.</title>
        <authorList>
            <person name="Jinkerson R.E."/>
            <person name="D'Adamo S."/>
            <person name="Posewitz M.C."/>
        </authorList>
    </citation>
    <scope>NUCLEOTIDE SEQUENCE</scope>
    <source>
        <strain evidence="2">GSL018</strain>
    </source>
</reference>
<dbReference type="AlphaFoldDB" id="A0A061RRB8"/>
<organism evidence="2">
    <name type="scientific">Tetraselmis sp. GSL018</name>
    <dbReference type="NCBI Taxonomy" id="582737"/>
    <lineage>
        <taxon>Eukaryota</taxon>
        <taxon>Viridiplantae</taxon>
        <taxon>Chlorophyta</taxon>
        <taxon>core chlorophytes</taxon>
        <taxon>Chlorodendrophyceae</taxon>
        <taxon>Chlorodendrales</taxon>
        <taxon>Chlorodendraceae</taxon>
        <taxon>Tetraselmis</taxon>
    </lineage>
</organism>
<dbReference type="EMBL" id="GBEZ01012689">
    <property type="protein sequence ID" value="JAC73225.1"/>
    <property type="molecule type" value="Transcribed_RNA"/>
</dbReference>
<protein>
    <submittedName>
        <fullName evidence="2">Uncharacterized protein</fullName>
    </submittedName>
</protein>
<feature type="compositionally biased region" description="Gly residues" evidence="1">
    <location>
        <begin position="64"/>
        <end position="74"/>
    </location>
</feature>
<evidence type="ECO:0000256" key="1">
    <source>
        <dbReference type="SAM" id="MobiDB-lite"/>
    </source>
</evidence>
<feature type="non-terminal residue" evidence="2">
    <location>
        <position position="81"/>
    </location>
</feature>
<feature type="region of interest" description="Disordered" evidence="1">
    <location>
        <begin position="1"/>
        <end position="81"/>
    </location>
</feature>
<evidence type="ECO:0000313" key="2">
    <source>
        <dbReference type="EMBL" id="JAC73225.1"/>
    </source>
</evidence>
<proteinExistence type="predicted"/>
<name>A0A061RRB8_9CHLO</name>
<accession>A0A061RRB8</accession>
<feature type="compositionally biased region" description="Gly residues" evidence="1">
    <location>
        <begin position="1"/>
        <end position="14"/>
    </location>
</feature>
<gene>
    <name evidence="2" type="ORF">TSPGSL018_29439</name>
</gene>